<keyword evidence="1" id="KW-0175">Coiled coil</keyword>
<keyword evidence="4" id="KW-1185">Reference proteome</keyword>
<feature type="compositionally biased region" description="Basic and acidic residues" evidence="2">
    <location>
        <begin position="384"/>
        <end position="396"/>
    </location>
</feature>
<dbReference type="EMBL" id="CP051142">
    <property type="protein sequence ID" value="QIX01204.1"/>
    <property type="molecule type" value="Genomic_DNA"/>
</dbReference>
<gene>
    <name evidence="3" type="ORF">AMS68_006721</name>
</gene>
<sequence length="492" mass="54166">MLSSAVPWNSSRARTAHPLLTFPSVDRSRSEVFRDTAVQYKVLEELSLSFEADRPDSLIVAKVFGSWEADRRDALAGPLSRIRDEPMDDLDGALVPPHANAEVHRQSAKLFDAYFDFDSFDNDRKSVRNTIARSDSATASTDQEKEGSRTVRQHTQMHETHSKRIDVSSDATTTVEAIAQLSAPPEIEGHSRPDSDPHSDPPIVTSSINDMHEKHIGSAGHHTPPAPRVPVVNATSGVDTPQSQPLVPSTHALDTSHRESTHLDQAIEAAQEDVMQARRRISQVSTSVSRSSTAVASAPIPGDFEQSRISSVAELDTITAPPRGRKRAAKSVAPSSRTTRAKVAKLNLERKDTLMEGQLNDDNQMQALPMMPRESLDEGARKADLGEQNVDMKDDPNVEDIDDQDVDIEEAGKRFDVPRPDDPQHEAQGYHRVGTLELKRLQDRDPTADFWKHIADDAIGARKTRAQLAADKATTIVTAPSRCAAKKRRAKK</sequence>
<feature type="region of interest" description="Disordered" evidence="2">
    <location>
        <begin position="413"/>
        <end position="434"/>
    </location>
</feature>
<proteinExistence type="predicted"/>
<feature type="compositionally biased region" description="Basic and acidic residues" evidence="2">
    <location>
        <begin position="187"/>
        <end position="199"/>
    </location>
</feature>
<feature type="compositionally biased region" description="Basic and acidic residues" evidence="2">
    <location>
        <begin position="413"/>
        <end position="429"/>
    </location>
</feature>
<evidence type="ECO:0000313" key="4">
    <source>
        <dbReference type="Proteomes" id="UP000503462"/>
    </source>
</evidence>
<feature type="compositionally biased region" description="Basic and acidic residues" evidence="2">
    <location>
        <begin position="156"/>
        <end position="167"/>
    </location>
</feature>
<feature type="compositionally biased region" description="Polar residues" evidence="2">
    <location>
        <begin position="233"/>
        <end position="247"/>
    </location>
</feature>
<dbReference type="AlphaFoldDB" id="A0A6H0Y2G2"/>
<feature type="region of interest" description="Disordered" evidence="2">
    <location>
        <begin position="315"/>
        <end position="342"/>
    </location>
</feature>
<feature type="region of interest" description="Disordered" evidence="2">
    <location>
        <begin position="131"/>
        <end position="260"/>
    </location>
</feature>
<evidence type="ECO:0000256" key="1">
    <source>
        <dbReference type="SAM" id="Coils"/>
    </source>
</evidence>
<organism evidence="3 4">
    <name type="scientific">Peltaster fructicola</name>
    <dbReference type="NCBI Taxonomy" id="286661"/>
    <lineage>
        <taxon>Eukaryota</taxon>
        <taxon>Fungi</taxon>
        <taxon>Dikarya</taxon>
        <taxon>Ascomycota</taxon>
        <taxon>Pezizomycotina</taxon>
        <taxon>Dothideomycetes</taxon>
        <taxon>Dothideomycetes incertae sedis</taxon>
        <taxon>Peltaster</taxon>
    </lineage>
</organism>
<feature type="coiled-coil region" evidence="1">
    <location>
        <begin position="260"/>
        <end position="287"/>
    </location>
</feature>
<feature type="region of interest" description="Disordered" evidence="2">
    <location>
        <begin position="384"/>
        <end position="403"/>
    </location>
</feature>
<evidence type="ECO:0000256" key="2">
    <source>
        <dbReference type="SAM" id="MobiDB-lite"/>
    </source>
</evidence>
<protein>
    <submittedName>
        <fullName evidence="3">Uncharacterized protein</fullName>
    </submittedName>
</protein>
<evidence type="ECO:0000313" key="3">
    <source>
        <dbReference type="EMBL" id="QIX01204.1"/>
    </source>
</evidence>
<reference evidence="3 4" key="1">
    <citation type="journal article" date="2016" name="Sci. Rep.">
        <title>Peltaster fructicola genome reveals evolution from an invasive phytopathogen to an ectophytic parasite.</title>
        <authorList>
            <person name="Xu C."/>
            <person name="Chen H."/>
            <person name="Gleason M.L."/>
            <person name="Xu J.R."/>
            <person name="Liu H."/>
            <person name="Zhang R."/>
            <person name="Sun G."/>
        </authorList>
    </citation>
    <scope>NUCLEOTIDE SEQUENCE [LARGE SCALE GENOMIC DNA]</scope>
    <source>
        <strain evidence="3 4">LNHT1506</strain>
    </source>
</reference>
<feature type="compositionally biased region" description="Polar residues" evidence="2">
    <location>
        <begin position="131"/>
        <end position="141"/>
    </location>
</feature>
<accession>A0A6H0Y2G2</accession>
<name>A0A6H0Y2G2_9PEZI</name>
<dbReference type="Proteomes" id="UP000503462">
    <property type="component" value="Chromosome 4"/>
</dbReference>